<accession>A0A4D9EC25</accession>
<keyword evidence="5" id="KW-1185">Reference proteome</keyword>
<keyword evidence="2" id="KW-1133">Transmembrane helix</keyword>
<sequence>MSNFNNFLPLIVLLSSVLLTEQASEPNCADIADFGNCLGNTEGFCPKDIVCGCKGNKPFCKCPYFRGLWGDYWYMGHKCEQLWNTLDLILVTVLPAVALAFLVGVIIQCVYYCKNKSNKSVKGARKQARQTKLESQHNPVFVPELGVNSRYVSQQQCAKDDWTTENIKMPKIQLQSQSFAQSQSPGEIEVYSYIPHRPSGRPVPTADSSFSLQSPQRNQLGYQNSHIPNVDYEEDNPIPAMSGRQFPKSGIPEFSRPDRFQSVAQPMDNPNAGRPVRPYELGRSQKYI</sequence>
<reference evidence="4 5" key="2">
    <citation type="submission" date="2019-04" db="EMBL/GenBank/DDBJ databases">
        <title>The genome sequence of big-headed turtle.</title>
        <authorList>
            <person name="Gong S."/>
        </authorList>
    </citation>
    <scope>NUCLEOTIDE SEQUENCE [LARGE SCALE GENOMIC DNA]</scope>
    <source>
        <strain evidence="4">DO16091913</strain>
        <tissue evidence="4">Muscle</tissue>
    </source>
</reference>
<feature type="region of interest" description="Disordered" evidence="1">
    <location>
        <begin position="196"/>
        <end position="288"/>
    </location>
</feature>
<evidence type="ECO:0000313" key="5">
    <source>
        <dbReference type="Proteomes" id="UP000297703"/>
    </source>
</evidence>
<organism evidence="4 5">
    <name type="scientific">Platysternon megacephalum</name>
    <name type="common">big-headed turtle</name>
    <dbReference type="NCBI Taxonomy" id="55544"/>
    <lineage>
        <taxon>Eukaryota</taxon>
        <taxon>Metazoa</taxon>
        <taxon>Chordata</taxon>
        <taxon>Craniata</taxon>
        <taxon>Vertebrata</taxon>
        <taxon>Euteleostomi</taxon>
        <taxon>Archelosauria</taxon>
        <taxon>Testudinata</taxon>
        <taxon>Testudines</taxon>
        <taxon>Cryptodira</taxon>
        <taxon>Durocryptodira</taxon>
        <taxon>Testudinoidea</taxon>
        <taxon>Platysternidae</taxon>
        <taxon>Platysternon</taxon>
    </lineage>
</organism>
<evidence type="ECO:0000256" key="3">
    <source>
        <dbReference type="SAM" id="SignalP"/>
    </source>
</evidence>
<dbReference type="Proteomes" id="UP000297703">
    <property type="component" value="Unassembled WGS sequence"/>
</dbReference>
<feature type="compositionally biased region" description="Polar residues" evidence="1">
    <location>
        <begin position="206"/>
        <end position="227"/>
    </location>
</feature>
<feature type="transmembrane region" description="Helical" evidence="2">
    <location>
        <begin position="88"/>
        <end position="113"/>
    </location>
</feature>
<dbReference type="AlphaFoldDB" id="A0A4D9EC25"/>
<dbReference type="EMBL" id="QXTE01000061">
    <property type="protein sequence ID" value="TFK08931.1"/>
    <property type="molecule type" value="Genomic_DNA"/>
</dbReference>
<feature type="chain" id="PRO_5020033573" evidence="3">
    <location>
        <begin position="24"/>
        <end position="288"/>
    </location>
</feature>
<dbReference type="OrthoDB" id="9632766at2759"/>
<protein>
    <submittedName>
        <fullName evidence="4">Rab11 family-interacting protein 1</fullName>
    </submittedName>
</protein>
<name>A0A4D9EC25_9SAUR</name>
<keyword evidence="2" id="KW-0812">Transmembrane</keyword>
<proteinExistence type="predicted"/>
<evidence type="ECO:0000313" key="4">
    <source>
        <dbReference type="EMBL" id="TFK08931.1"/>
    </source>
</evidence>
<feature type="signal peptide" evidence="3">
    <location>
        <begin position="1"/>
        <end position="23"/>
    </location>
</feature>
<evidence type="ECO:0000256" key="2">
    <source>
        <dbReference type="SAM" id="Phobius"/>
    </source>
</evidence>
<keyword evidence="3" id="KW-0732">Signal</keyword>
<dbReference type="STRING" id="55544.A0A4D9EC25"/>
<comment type="caution">
    <text evidence="4">The sequence shown here is derived from an EMBL/GenBank/DDBJ whole genome shotgun (WGS) entry which is preliminary data.</text>
</comment>
<keyword evidence="2" id="KW-0472">Membrane</keyword>
<evidence type="ECO:0000256" key="1">
    <source>
        <dbReference type="SAM" id="MobiDB-lite"/>
    </source>
</evidence>
<gene>
    <name evidence="4" type="ORF">DR999_PMT08110</name>
</gene>
<reference evidence="4 5" key="1">
    <citation type="submission" date="2019-04" db="EMBL/GenBank/DDBJ databases">
        <title>Draft genome of the big-headed turtle Platysternon megacephalum.</title>
        <authorList>
            <person name="Gong S."/>
        </authorList>
    </citation>
    <scope>NUCLEOTIDE SEQUENCE [LARGE SCALE GENOMIC DNA]</scope>
    <source>
        <strain evidence="4">DO16091913</strain>
        <tissue evidence="4">Muscle</tissue>
    </source>
</reference>